<dbReference type="Proteomes" id="UP000196573">
    <property type="component" value="Unassembled WGS sequence"/>
</dbReference>
<name>A0A1X7AJT2_9GAMM</name>
<dbReference type="PANTHER" id="PTHR43780:SF2">
    <property type="entry name" value="1-AMINOCYCLOPROPANE-1-CARBOXYLATE DEAMINASE-RELATED"/>
    <property type="match status" value="1"/>
</dbReference>
<evidence type="ECO:0000259" key="6">
    <source>
        <dbReference type="Pfam" id="PF00291"/>
    </source>
</evidence>
<feature type="active site" description="Nucleophile" evidence="4">
    <location>
        <position position="74"/>
    </location>
</feature>
<sequence>MNIELWNALNRSDLPVQNVGLSWLQRKNIQLDILRLDLLHHEISGNKWYKQKGHLEHAFAHGYSTALSFGGAWSNHIHALAASGHHLGFSTIGVIRGERAENLSLTLQDAERLGMRLHFVSRKDYREKHTEEFQNQLLADLGVSASDVWIVPEGGSGALGVKGCEDILPAGRINPTDYQQIWLAAGTGATTAGVIRSAPESVEIHGVAVLKGADWMAGDVAQHLPEGRTGWQIETEYHCGGYGKTTPDLLSFIRFFEEESGIPLDPVYTGKMMLGLFDAVNTGAVPEGSRILAIHTGGLQGARGYVF</sequence>
<dbReference type="OrthoDB" id="9801249at2"/>
<protein>
    <submittedName>
        <fullName evidence="7">D-cysteine desulfhydrase</fullName>
        <ecNumber evidence="7">4.4.1.15</ecNumber>
    </submittedName>
</protein>
<comment type="similarity">
    <text evidence="2">Belongs to the ACC deaminase/D-cysteine desulfhydrase family.</text>
</comment>
<proteinExistence type="inferred from homology"/>
<dbReference type="EC" id="4.4.1.15" evidence="7"/>
<dbReference type="PIRSF" id="PIRSF006278">
    <property type="entry name" value="ACCD_DCysDesulf"/>
    <property type="match status" value="1"/>
</dbReference>
<evidence type="ECO:0000256" key="5">
    <source>
        <dbReference type="PIRSR" id="PIRSR006278-2"/>
    </source>
</evidence>
<feature type="domain" description="Tryptophan synthase beta chain-like PALP" evidence="6">
    <location>
        <begin position="74"/>
        <end position="297"/>
    </location>
</feature>
<keyword evidence="7" id="KW-0456">Lyase</keyword>
<dbReference type="Pfam" id="PF00291">
    <property type="entry name" value="PALP"/>
    <property type="match status" value="1"/>
</dbReference>
<dbReference type="InterPro" id="IPR001926">
    <property type="entry name" value="TrpB-like_PALP"/>
</dbReference>
<dbReference type="AlphaFoldDB" id="A0A1X7AJT2"/>
<organism evidence="7 8">
    <name type="scientific">Parendozoicomonas haliclonae</name>
    <dbReference type="NCBI Taxonomy" id="1960125"/>
    <lineage>
        <taxon>Bacteria</taxon>
        <taxon>Pseudomonadati</taxon>
        <taxon>Pseudomonadota</taxon>
        <taxon>Gammaproteobacteria</taxon>
        <taxon>Oceanospirillales</taxon>
        <taxon>Endozoicomonadaceae</taxon>
        <taxon>Parendozoicomonas</taxon>
    </lineage>
</organism>
<dbReference type="Gene3D" id="3.40.50.1100">
    <property type="match status" value="2"/>
</dbReference>
<dbReference type="PANTHER" id="PTHR43780">
    <property type="entry name" value="1-AMINOCYCLOPROPANE-1-CARBOXYLATE DEAMINASE-RELATED"/>
    <property type="match status" value="1"/>
</dbReference>
<feature type="modified residue" description="N6-(pyridoxal phosphate)lysine" evidence="5">
    <location>
        <position position="47"/>
    </location>
</feature>
<dbReference type="EMBL" id="FWPT01000004">
    <property type="protein sequence ID" value="SMA46347.1"/>
    <property type="molecule type" value="Genomic_DNA"/>
</dbReference>
<evidence type="ECO:0000256" key="1">
    <source>
        <dbReference type="ARBA" id="ARBA00001933"/>
    </source>
</evidence>
<evidence type="ECO:0000256" key="2">
    <source>
        <dbReference type="ARBA" id="ARBA00008639"/>
    </source>
</evidence>
<dbReference type="InterPro" id="IPR036052">
    <property type="entry name" value="TrpB-like_PALP_sf"/>
</dbReference>
<keyword evidence="3 5" id="KW-0663">Pyridoxal phosphate</keyword>
<dbReference type="GO" id="GO:0019148">
    <property type="term" value="F:D-cysteine desulfhydrase activity"/>
    <property type="evidence" value="ECO:0007669"/>
    <property type="project" value="UniProtKB-EC"/>
</dbReference>
<evidence type="ECO:0000313" key="8">
    <source>
        <dbReference type="Proteomes" id="UP000196573"/>
    </source>
</evidence>
<reference evidence="7 8" key="1">
    <citation type="submission" date="2017-03" db="EMBL/GenBank/DDBJ databases">
        <authorList>
            <person name="Afonso C.L."/>
            <person name="Miller P.J."/>
            <person name="Scott M.A."/>
            <person name="Spackman E."/>
            <person name="Goraichik I."/>
            <person name="Dimitrov K.M."/>
            <person name="Suarez D.L."/>
            <person name="Swayne D.E."/>
        </authorList>
    </citation>
    <scope>NUCLEOTIDE SEQUENCE [LARGE SCALE GENOMIC DNA]</scope>
    <source>
        <strain evidence="7">SB41UT1</strain>
    </source>
</reference>
<evidence type="ECO:0000256" key="3">
    <source>
        <dbReference type="ARBA" id="ARBA00022898"/>
    </source>
</evidence>
<dbReference type="RefSeq" id="WP_087109649.1">
    <property type="nucleotide sequence ID" value="NZ_CBCSCN010000002.1"/>
</dbReference>
<gene>
    <name evidence="7" type="primary">dcyD</name>
    <name evidence="7" type="ORF">EHSB41UT_02150</name>
</gene>
<dbReference type="InterPro" id="IPR027278">
    <property type="entry name" value="ACCD_DCysDesulf"/>
</dbReference>
<accession>A0A1X7AJT2</accession>
<evidence type="ECO:0000313" key="7">
    <source>
        <dbReference type="EMBL" id="SMA46347.1"/>
    </source>
</evidence>
<evidence type="ECO:0000256" key="4">
    <source>
        <dbReference type="PIRSR" id="PIRSR006278-1"/>
    </source>
</evidence>
<keyword evidence="8" id="KW-1185">Reference proteome</keyword>
<dbReference type="SUPFAM" id="SSF53686">
    <property type="entry name" value="Tryptophan synthase beta subunit-like PLP-dependent enzymes"/>
    <property type="match status" value="1"/>
</dbReference>
<comment type="cofactor">
    <cofactor evidence="1">
        <name>pyridoxal 5'-phosphate</name>
        <dbReference type="ChEBI" id="CHEBI:597326"/>
    </cofactor>
</comment>